<gene>
    <name evidence="1" type="ORF">XpiCFBP4643_06430</name>
</gene>
<keyword evidence="2" id="KW-1185">Reference proteome</keyword>
<dbReference type="Proteomes" id="UP000238191">
    <property type="component" value="Unassembled WGS sequence"/>
</dbReference>
<dbReference type="Gene3D" id="3.40.50.150">
    <property type="entry name" value="Vaccinia Virus protein VP39"/>
    <property type="match status" value="1"/>
</dbReference>
<dbReference type="InterPro" id="IPR029063">
    <property type="entry name" value="SAM-dependent_MTases_sf"/>
</dbReference>
<proteinExistence type="predicted"/>
<comment type="caution">
    <text evidence="1">The sequence shown here is derived from an EMBL/GenBank/DDBJ whole genome shotgun (WGS) entry which is preliminary data.</text>
</comment>
<protein>
    <submittedName>
        <fullName evidence="1">Uncharacterized protein</fullName>
    </submittedName>
</protein>
<reference evidence="2" key="1">
    <citation type="submission" date="2016-08" db="EMBL/GenBank/DDBJ databases">
        <authorList>
            <person name="Merda D."/>
            <person name="Briand M."/>
            <person name="Taghouti G."/>
            <person name="Carrere S."/>
            <person name="Gouzy J."/>
            <person name="Portier P."/>
            <person name="Jacques M.-A."/>
            <person name="Fischer-Le Saux M."/>
        </authorList>
    </citation>
    <scope>NUCLEOTIDE SEQUENCE [LARGE SCALE GENOMIC DNA]</scope>
    <source>
        <strain evidence="2">CFBP4643</strain>
    </source>
</reference>
<dbReference type="EMBL" id="MDEI01000004">
    <property type="protein sequence ID" value="PPU69160.1"/>
    <property type="molecule type" value="Genomic_DNA"/>
</dbReference>
<sequence>MPVHSFIDRDEYAHLTTLVADHYTGRGIIVDAGCFAGSSTLALCAGIREDLLKTADSKILVAIDRFVVEDTYLTQHFLETGEDIRYGESFLTTFLDTVAAFLPWIEVRAGEVTRVGRLERPVELLFLDVAKSPYLNAYALRHWFPNLTDSAIVVQQDFYSPAHHWIASSMGALLDHVDVLTERVGETAVFRFRTPPDAATLVEAGRTDRPAQSLHYLDQMIGRLSAENRPPLLISKAKMLNRSGASADAKEILRDLLGGTPVRSMPKWNQWLSSALQIIAPELLDTYRTIAHP</sequence>
<organism evidence="1 2">
    <name type="scientific">Xanthomonas pisi</name>
    <dbReference type="NCBI Taxonomy" id="56457"/>
    <lineage>
        <taxon>Bacteria</taxon>
        <taxon>Pseudomonadati</taxon>
        <taxon>Pseudomonadota</taxon>
        <taxon>Gammaproteobacteria</taxon>
        <taxon>Lysobacterales</taxon>
        <taxon>Lysobacteraceae</taxon>
        <taxon>Xanthomonas</taxon>
    </lineage>
</organism>
<accession>A0A2S7D5R9</accession>
<dbReference type="AlphaFoldDB" id="A0A2S7D5R9"/>
<evidence type="ECO:0000313" key="1">
    <source>
        <dbReference type="EMBL" id="PPU69160.1"/>
    </source>
</evidence>
<evidence type="ECO:0000313" key="2">
    <source>
        <dbReference type="Proteomes" id="UP000238191"/>
    </source>
</evidence>
<name>A0A2S7D5R9_9XANT</name>